<reference evidence="1 2" key="1">
    <citation type="submission" date="2024-09" db="EMBL/GenBank/DDBJ databases">
        <title>Rethinking Asexuality: The Enigmatic Case of Functional Sexual Genes in Lepraria (Stereocaulaceae).</title>
        <authorList>
            <person name="Doellman M."/>
            <person name="Sun Y."/>
            <person name="Barcenas-Pena A."/>
            <person name="Lumbsch H.T."/>
            <person name="Grewe F."/>
        </authorList>
    </citation>
    <scope>NUCLEOTIDE SEQUENCE [LARGE SCALE GENOMIC DNA]</scope>
    <source>
        <strain evidence="1 2">Grewe 0041</strain>
    </source>
</reference>
<dbReference type="EMBL" id="JBHFEH010000012">
    <property type="protein sequence ID" value="KAL2055129.1"/>
    <property type="molecule type" value="Genomic_DNA"/>
</dbReference>
<gene>
    <name evidence="1" type="ORF">ABVK25_004467</name>
</gene>
<evidence type="ECO:0000313" key="2">
    <source>
        <dbReference type="Proteomes" id="UP001590951"/>
    </source>
</evidence>
<accession>A0ABR4BE95</accession>
<organism evidence="1 2">
    <name type="scientific">Lepraria finkii</name>
    <dbReference type="NCBI Taxonomy" id="1340010"/>
    <lineage>
        <taxon>Eukaryota</taxon>
        <taxon>Fungi</taxon>
        <taxon>Dikarya</taxon>
        <taxon>Ascomycota</taxon>
        <taxon>Pezizomycotina</taxon>
        <taxon>Lecanoromycetes</taxon>
        <taxon>OSLEUM clade</taxon>
        <taxon>Lecanoromycetidae</taxon>
        <taxon>Lecanorales</taxon>
        <taxon>Lecanorineae</taxon>
        <taxon>Stereocaulaceae</taxon>
        <taxon>Lepraria</taxon>
    </lineage>
</organism>
<protein>
    <submittedName>
        <fullName evidence="1">Uncharacterized protein</fullName>
    </submittedName>
</protein>
<name>A0ABR4BE95_9LECA</name>
<evidence type="ECO:0000313" key="1">
    <source>
        <dbReference type="EMBL" id="KAL2055129.1"/>
    </source>
</evidence>
<comment type="caution">
    <text evidence="1">The sequence shown here is derived from an EMBL/GenBank/DDBJ whole genome shotgun (WGS) entry which is preliminary data.</text>
</comment>
<keyword evidence="2" id="KW-1185">Reference proteome</keyword>
<proteinExistence type="predicted"/>
<sequence>MICGNEKLSWDNIVAFALGVRLSGTGSYLQTMRDTVDYRSVGDEIMRLGMLREACAYSGPDQEPTHEDDINLKKLLMERYGVVSKSSRRWISTRKRHSAIQRLGWAIPRRPVVYQQFYL</sequence>
<dbReference type="Proteomes" id="UP001590951">
    <property type="component" value="Unassembled WGS sequence"/>
</dbReference>